<comment type="subcellular location">
    <subcellularLocation>
        <location evidence="5">Nucleus</location>
    </subcellularLocation>
</comment>
<dbReference type="CDD" id="cd14660">
    <property type="entry name" value="E2F_DD"/>
    <property type="match status" value="1"/>
</dbReference>
<organism evidence="8 9">
    <name type="scientific">Mytilus coruscus</name>
    <name type="common">Sea mussel</name>
    <dbReference type="NCBI Taxonomy" id="42192"/>
    <lineage>
        <taxon>Eukaryota</taxon>
        <taxon>Metazoa</taxon>
        <taxon>Spiralia</taxon>
        <taxon>Lophotrochozoa</taxon>
        <taxon>Mollusca</taxon>
        <taxon>Bivalvia</taxon>
        <taxon>Autobranchia</taxon>
        <taxon>Pteriomorphia</taxon>
        <taxon>Mytilida</taxon>
        <taxon>Mytiloidea</taxon>
        <taxon>Mytilidae</taxon>
        <taxon>Mytilinae</taxon>
        <taxon>Mytilus</taxon>
    </lineage>
</organism>
<feature type="domain" description="E2F/DP family winged-helix DNA-binding" evidence="7">
    <location>
        <begin position="124"/>
        <end position="189"/>
    </location>
</feature>
<dbReference type="GO" id="GO:0000981">
    <property type="term" value="F:DNA-binding transcription factor activity, RNA polymerase II-specific"/>
    <property type="evidence" value="ECO:0007669"/>
    <property type="project" value="TreeGrafter"/>
</dbReference>
<feature type="region of interest" description="Disordered" evidence="6">
    <location>
        <begin position="313"/>
        <end position="352"/>
    </location>
</feature>
<dbReference type="Gene3D" id="1.10.10.10">
    <property type="entry name" value="Winged helix-like DNA-binding domain superfamily/Winged helix DNA-binding domain"/>
    <property type="match status" value="1"/>
</dbReference>
<proteinExistence type="inferred from homology"/>
<reference evidence="8 9" key="1">
    <citation type="submission" date="2020-06" db="EMBL/GenBank/DDBJ databases">
        <authorList>
            <person name="Li R."/>
            <person name="Bekaert M."/>
        </authorList>
    </citation>
    <scope>NUCLEOTIDE SEQUENCE [LARGE SCALE GENOMIC DNA]</scope>
    <source>
        <strain evidence="9">wild</strain>
    </source>
</reference>
<dbReference type="GO" id="GO:0046983">
    <property type="term" value="F:protein dimerization activity"/>
    <property type="evidence" value="ECO:0007669"/>
    <property type="project" value="InterPro"/>
</dbReference>
<dbReference type="SUPFAM" id="SSF144074">
    <property type="entry name" value="E2F-DP heterodimerization region"/>
    <property type="match status" value="1"/>
</dbReference>
<dbReference type="FunFam" id="1.10.10.10:FF:000008">
    <property type="entry name" value="E2F transcription factor 1"/>
    <property type="match status" value="1"/>
</dbReference>
<dbReference type="InterPro" id="IPR032198">
    <property type="entry name" value="E2F_CC-MB"/>
</dbReference>
<dbReference type="Pfam" id="PF16421">
    <property type="entry name" value="E2F_CC-MB"/>
    <property type="match status" value="1"/>
</dbReference>
<keyword evidence="4 5" id="KW-0804">Transcription</keyword>
<keyword evidence="5" id="KW-0539">Nucleus</keyword>
<gene>
    <name evidence="8" type="ORF">MCOR_38479</name>
</gene>
<dbReference type="PANTHER" id="PTHR12081">
    <property type="entry name" value="TRANSCRIPTION FACTOR E2F"/>
    <property type="match status" value="1"/>
</dbReference>
<keyword evidence="3 5" id="KW-0238">DNA-binding</keyword>
<evidence type="ECO:0000256" key="6">
    <source>
        <dbReference type="SAM" id="MobiDB-lite"/>
    </source>
</evidence>
<accession>A0A6J8DBI5</accession>
<comment type="similarity">
    <text evidence="1 5">Belongs to the E2F/DP family.</text>
</comment>
<dbReference type="OrthoDB" id="1743261at2759"/>
<keyword evidence="9" id="KW-1185">Reference proteome</keyword>
<dbReference type="InterPro" id="IPR036388">
    <property type="entry name" value="WH-like_DNA-bd_sf"/>
</dbReference>
<dbReference type="InterPro" id="IPR003316">
    <property type="entry name" value="E2F_WHTH_DNA-bd_dom"/>
</dbReference>
<dbReference type="AlphaFoldDB" id="A0A6J8DBI5"/>
<dbReference type="Gene3D" id="6.10.250.540">
    <property type="match status" value="1"/>
</dbReference>
<dbReference type="InterPro" id="IPR037241">
    <property type="entry name" value="E2F-DP_heterodim"/>
</dbReference>
<evidence type="ECO:0000256" key="1">
    <source>
        <dbReference type="ARBA" id="ARBA00010940"/>
    </source>
</evidence>
<dbReference type="GO" id="GO:0090575">
    <property type="term" value="C:RNA polymerase II transcription regulator complex"/>
    <property type="evidence" value="ECO:0007669"/>
    <property type="project" value="TreeGrafter"/>
</dbReference>
<dbReference type="SMART" id="SM01372">
    <property type="entry name" value="E2F_TDP"/>
    <property type="match status" value="1"/>
</dbReference>
<dbReference type="GO" id="GO:0000978">
    <property type="term" value="F:RNA polymerase II cis-regulatory region sequence-specific DNA binding"/>
    <property type="evidence" value="ECO:0007669"/>
    <property type="project" value="InterPro"/>
</dbReference>
<evidence type="ECO:0000256" key="2">
    <source>
        <dbReference type="ARBA" id="ARBA00023015"/>
    </source>
</evidence>
<feature type="region of interest" description="Disordered" evidence="6">
    <location>
        <begin position="99"/>
        <end position="120"/>
    </location>
</feature>
<protein>
    <submittedName>
        <fullName evidence="8">E2F3</fullName>
    </submittedName>
</protein>
<feature type="compositionally biased region" description="Low complexity" evidence="6">
    <location>
        <begin position="318"/>
        <end position="330"/>
    </location>
</feature>
<evidence type="ECO:0000313" key="9">
    <source>
        <dbReference type="Proteomes" id="UP000507470"/>
    </source>
</evidence>
<dbReference type="Pfam" id="PF02319">
    <property type="entry name" value="WHD_E2F_TDP"/>
    <property type="match status" value="1"/>
</dbReference>
<evidence type="ECO:0000256" key="4">
    <source>
        <dbReference type="ARBA" id="ARBA00023163"/>
    </source>
</evidence>
<evidence type="ECO:0000313" key="8">
    <source>
        <dbReference type="EMBL" id="CAC5404722.1"/>
    </source>
</evidence>
<keyword evidence="2 5" id="KW-0805">Transcription regulation</keyword>
<dbReference type="EMBL" id="CACVKT020007026">
    <property type="protein sequence ID" value="CAC5404722.1"/>
    <property type="molecule type" value="Genomic_DNA"/>
</dbReference>
<evidence type="ECO:0000256" key="5">
    <source>
        <dbReference type="RuleBase" id="RU003796"/>
    </source>
</evidence>
<dbReference type="Proteomes" id="UP000507470">
    <property type="component" value="Unassembled WGS sequence"/>
</dbReference>
<evidence type="ECO:0000259" key="7">
    <source>
        <dbReference type="SMART" id="SM01372"/>
    </source>
</evidence>
<dbReference type="PANTHER" id="PTHR12081:SF107">
    <property type="entry name" value="E2E3"/>
    <property type="match status" value="1"/>
</dbReference>
<name>A0A6J8DBI5_MYTCO</name>
<sequence>MPRGGVLENREICTAVVKQEPEFSIESSPQILNLASIYRQPLSATKDTQAYYQSTYTIQQGGHTPRTICLSPLGLVEDVKPSFGKQVVLDFKKKKFKTPAKRCKGRRKTSDASPKARSPLEKTRYDTSLGLLTKKFVGLLRNATDGVLDLNRAAEYLTVQKRRIYDITNVLEGINLIAKKSKNNIQWKGCSNSIAANPDTPAFSTEIVDLHSDVADLEAKENELDQLIATCTKQLKMLTEDAQNSKYPLIIMSSTACKCNHYSNLRSIKSLDNQTVIAIKAPPETRLEVPDPTQSIQIWLKSQKGPIEVYLCPEEASGDNSDTTGTVSSSSEDESRSSFSASEDSGSCEEFKSQQHVASIQKQIKQEPGTFPSSVKNALLEDQDISPDSFQNILPQTEDQDFFSIEPPVSLDDYLFSMDSSEGISDLFDAYDFDIPVLV</sequence>
<dbReference type="SUPFAM" id="SSF46785">
    <property type="entry name" value="Winged helix' DNA-binding domain"/>
    <property type="match status" value="1"/>
</dbReference>
<evidence type="ECO:0000256" key="3">
    <source>
        <dbReference type="ARBA" id="ARBA00023125"/>
    </source>
</evidence>
<dbReference type="InterPro" id="IPR015633">
    <property type="entry name" value="E2F"/>
</dbReference>
<dbReference type="InterPro" id="IPR036390">
    <property type="entry name" value="WH_DNA-bd_sf"/>
</dbReference>